<accession>A0A6A4VYA8</accession>
<organism evidence="1 2">
    <name type="scientific">Amphibalanus amphitrite</name>
    <name type="common">Striped barnacle</name>
    <name type="synonym">Balanus amphitrite</name>
    <dbReference type="NCBI Taxonomy" id="1232801"/>
    <lineage>
        <taxon>Eukaryota</taxon>
        <taxon>Metazoa</taxon>
        <taxon>Ecdysozoa</taxon>
        <taxon>Arthropoda</taxon>
        <taxon>Crustacea</taxon>
        <taxon>Multicrustacea</taxon>
        <taxon>Cirripedia</taxon>
        <taxon>Thoracica</taxon>
        <taxon>Thoracicalcarea</taxon>
        <taxon>Balanomorpha</taxon>
        <taxon>Balanoidea</taxon>
        <taxon>Balanidae</taxon>
        <taxon>Amphibalaninae</taxon>
        <taxon>Amphibalanus</taxon>
    </lineage>
</organism>
<evidence type="ECO:0000313" key="1">
    <source>
        <dbReference type="EMBL" id="KAF0294441.1"/>
    </source>
</evidence>
<name>A0A6A4VYA8_AMPAM</name>
<dbReference type="EMBL" id="VIIS01001686">
    <property type="protein sequence ID" value="KAF0294441.1"/>
    <property type="molecule type" value="Genomic_DNA"/>
</dbReference>
<dbReference type="AlphaFoldDB" id="A0A6A4VYA8"/>
<protein>
    <submittedName>
        <fullName evidence="1">Uncharacterized protein</fullName>
    </submittedName>
</protein>
<gene>
    <name evidence="1" type="ORF">FJT64_000126</name>
</gene>
<dbReference type="Gene3D" id="3.30.420.10">
    <property type="entry name" value="Ribonuclease H-like superfamily/Ribonuclease H"/>
    <property type="match status" value="1"/>
</dbReference>
<sequence>MKTTDWPEVMKEVTFVFNSTKNSSTILSPHEIMYGVSLRSPQSVTLSDTGAYVSPEDHVDEFQATRPGIYRRVWDNNSQARRKSKQYYDRARVTPQDRKVQVGDKVMVSFGEGNPA</sequence>
<dbReference type="GO" id="GO:0003676">
    <property type="term" value="F:nucleic acid binding"/>
    <property type="evidence" value="ECO:0007669"/>
    <property type="project" value="InterPro"/>
</dbReference>
<proteinExistence type="predicted"/>
<evidence type="ECO:0000313" key="2">
    <source>
        <dbReference type="Proteomes" id="UP000440578"/>
    </source>
</evidence>
<dbReference type="Proteomes" id="UP000440578">
    <property type="component" value="Unassembled WGS sequence"/>
</dbReference>
<comment type="caution">
    <text evidence="1">The sequence shown here is derived from an EMBL/GenBank/DDBJ whole genome shotgun (WGS) entry which is preliminary data.</text>
</comment>
<keyword evidence="2" id="KW-1185">Reference proteome</keyword>
<reference evidence="1 2" key="1">
    <citation type="submission" date="2019-07" db="EMBL/GenBank/DDBJ databases">
        <title>Draft genome assembly of a fouling barnacle, Amphibalanus amphitrite (Darwin, 1854): The first reference genome for Thecostraca.</title>
        <authorList>
            <person name="Kim W."/>
        </authorList>
    </citation>
    <scope>NUCLEOTIDE SEQUENCE [LARGE SCALE GENOMIC DNA]</scope>
    <source>
        <strain evidence="1">SNU_AA5</strain>
        <tissue evidence="1">Soma without cirri and trophi</tissue>
    </source>
</reference>
<dbReference type="InterPro" id="IPR036397">
    <property type="entry name" value="RNaseH_sf"/>
</dbReference>